<dbReference type="CDD" id="cd00267">
    <property type="entry name" value="ABC_ATPase"/>
    <property type="match status" value="1"/>
</dbReference>
<comment type="caution">
    <text evidence="4">The sequence shown here is derived from an EMBL/GenBank/DDBJ whole genome shotgun (WGS) entry which is preliminary data.</text>
</comment>
<dbReference type="PANTHER" id="PTHR43158:SF2">
    <property type="entry name" value="SKFA PEPTIDE EXPORT ATP-BINDING PROTEIN SKFE"/>
    <property type="match status" value="1"/>
</dbReference>
<evidence type="ECO:0000256" key="1">
    <source>
        <dbReference type="ARBA" id="ARBA00022741"/>
    </source>
</evidence>
<dbReference type="GO" id="GO:0005524">
    <property type="term" value="F:ATP binding"/>
    <property type="evidence" value="ECO:0007669"/>
    <property type="project" value="UniProtKB-KW"/>
</dbReference>
<evidence type="ECO:0000313" key="4">
    <source>
        <dbReference type="EMBL" id="GAA0368025.1"/>
    </source>
</evidence>
<name>A0ABP3HEK3_9LACT</name>
<accession>A0ABP3HEK3</accession>
<proteinExistence type="predicted"/>
<evidence type="ECO:0000313" key="5">
    <source>
        <dbReference type="Proteomes" id="UP001501166"/>
    </source>
</evidence>
<sequence>MEYSVADNKVNFLIGKNGSGKTTLLDIFLGLIHTKQATRSYDIGNDYIYINQMIPLLGSLECREIVQLVLGLKYEKSSLTIHDLEADVDEFTIKIIKEFWDIKYNHLSGGQKKLFQQVLFIQFDKSVYLLDEPTNFLDRENVHELFRVINAKKNKTFIIVTHDYRDLEIVDDYYVTIIDKGSIKGRFDKEEFETPETSSQFLKYFKG</sequence>
<dbReference type="InterPro" id="IPR027417">
    <property type="entry name" value="P-loop_NTPase"/>
</dbReference>
<dbReference type="PROSITE" id="PS50893">
    <property type="entry name" value="ABC_TRANSPORTER_2"/>
    <property type="match status" value="1"/>
</dbReference>
<protein>
    <submittedName>
        <fullName evidence="4">ATP-binding cassette domain-containing protein</fullName>
    </submittedName>
</protein>
<dbReference type="Pfam" id="PF00005">
    <property type="entry name" value="ABC_tran"/>
    <property type="match status" value="1"/>
</dbReference>
<dbReference type="InterPro" id="IPR003439">
    <property type="entry name" value="ABC_transporter-like_ATP-bd"/>
</dbReference>
<evidence type="ECO:0000259" key="3">
    <source>
        <dbReference type="PROSITE" id="PS50893"/>
    </source>
</evidence>
<reference evidence="5" key="1">
    <citation type="journal article" date="2019" name="Int. J. Syst. Evol. Microbiol.">
        <title>The Global Catalogue of Microorganisms (GCM) 10K type strain sequencing project: providing services to taxonomists for standard genome sequencing and annotation.</title>
        <authorList>
            <consortium name="The Broad Institute Genomics Platform"/>
            <consortium name="The Broad Institute Genome Sequencing Center for Infectious Disease"/>
            <person name="Wu L."/>
            <person name="Ma J."/>
        </authorList>
    </citation>
    <scope>NUCLEOTIDE SEQUENCE [LARGE SCALE GENOMIC DNA]</scope>
    <source>
        <strain evidence="5">JCM 12662</strain>
    </source>
</reference>
<keyword evidence="2 4" id="KW-0067">ATP-binding</keyword>
<dbReference type="SMART" id="SM00382">
    <property type="entry name" value="AAA"/>
    <property type="match status" value="1"/>
</dbReference>
<organism evidence="4 5">
    <name type="scientific">Alkalibacterium iburiense</name>
    <dbReference type="NCBI Taxonomy" id="290589"/>
    <lineage>
        <taxon>Bacteria</taxon>
        <taxon>Bacillati</taxon>
        <taxon>Bacillota</taxon>
        <taxon>Bacilli</taxon>
        <taxon>Lactobacillales</taxon>
        <taxon>Carnobacteriaceae</taxon>
        <taxon>Alkalibacterium</taxon>
    </lineage>
</organism>
<evidence type="ECO:0000256" key="2">
    <source>
        <dbReference type="ARBA" id="ARBA00022840"/>
    </source>
</evidence>
<dbReference type="Proteomes" id="UP001501166">
    <property type="component" value="Unassembled WGS sequence"/>
</dbReference>
<dbReference type="InterPro" id="IPR003593">
    <property type="entry name" value="AAA+_ATPase"/>
</dbReference>
<dbReference type="RefSeq" id="WP_343756232.1">
    <property type="nucleotide sequence ID" value="NZ_BAAACW010000128.1"/>
</dbReference>
<keyword evidence="1" id="KW-0547">Nucleotide-binding</keyword>
<dbReference type="EMBL" id="BAAACW010000128">
    <property type="protein sequence ID" value="GAA0368025.1"/>
    <property type="molecule type" value="Genomic_DNA"/>
</dbReference>
<dbReference type="Gene3D" id="3.40.50.300">
    <property type="entry name" value="P-loop containing nucleotide triphosphate hydrolases"/>
    <property type="match status" value="1"/>
</dbReference>
<keyword evidence="5" id="KW-1185">Reference proteome</keyword>
<feature type="domain" description="ABC transporter" evidence="3">
    <location>
        <begin position="1"/>
        <end position="205"/>
    </location>
</feature>
<dbReference type="SUPFAM" id="SSF52540">
    <property type="entry name" value="P-loop containing nucleoside triphosphate hydrolases"/>
    <property type="match status" value="1"/>
</dbReference>
<dbReference type="PANTHER" id="PTHR43158">
    <property type="entry name" value="SKFA PEPTIDE EXPORT ATP-BINDING PROTEIN SKFE"/>
    <property type="match status" value="1"/>
</dbReference>
<gene>
    <name evidence="4" type="ORF">GCM10008932_19840</name>
</gene>